<dbReference type="EMBL" id="JAKRRX010000001">
    <property type="protein sequence ID" value="MCW8332222.1"/>
    <property type="molecule type" value="Genomic_DNA"/>
</dbReference>
<accession>A0A9X3CAR7</accession>
<proteinExistence type="predicted"/>
<sequence length="90" mass="10490">MPYQYNFVKNQHLQQSLNCYSWTKVLVGDQQFSWSEESFAVAISRQKAVALGKQYQQNAVYYVEHGELFLLSCLKDKTVKHLGKLVERCV</sequence>
<comment type="caution">
    <text evidence="1">The sequence shown here is derived from an EMBL/GenBank/DDBJ whole genome shotgun (WGS) entry which is preliminary data.</text>
</comment>
<name>A0A9X3CAR7_9VIBR</name>
<evidence type="ECO:0000313" key="1">
    <source>
        <dbReference type="EMBL" id="MCW8332222.1"/>
    </source>
</evidence>
<dbReference type="Proteomes" id="UP001155586">
    <property type="component" value="Unassembled WGS sequence"/>
</dbReference>
<reference evidence="1" key="1">
    <citation type="submission" date="2022-02" db="EMBL/GenBank/DDBJ databases">
        <title>Vibrio sp. nov., a new bacterium isolated from Bohai sea, China.</title>
        <authorList>
            <person name="Yuan Y."/>
        </authorList>
    </citation>
    <scope>NUCLEOTIDE SEQUENCE</scope>
    <source>
        <strain evidence="1">DBSS07</strain>
    </source>
</reference>
<keyword evidence="2" id="KW-1185">Reference proteome</keyword>
<dbReference type="AlphaFoldDB" id="A0A9X3CAR7"/>
<protein>
    <submittedName>
        <fullName evidence="1">DUF3293 domain-containing protein</fullName>
    </submittedName>
</protein>
<gene>
    <name evidence="1" type="ORF">MD483_00035</name>
</gene>
<evidence type="ECO:0000313" key="2">
    <source>
        <dbReference type="Proteomes" id="UP001155586"/>
    </source>
</evidence>
<organism evidence="1 2">
    <name type="scientific">Vibrio paucivorans</name>
    <dbReference type="NCBI Taxonomy" id="2829489"/>
    <lineage>
        <taxon>Bacteria</taxon>
        <taxon>Pseudomonadati</taxon>
        <taxon>Pseudomonadota</taxon>
        <taxon>Gammaproteobacteria</taxon>
        <taxon>Vibrionales</taxon>
        <taxon>Vibrionaceae</taxon>
        <taxon>Vibrio</taxon>
    </lineage>
</organism>
<dbReference type="Pfam" id="PF11697">
    <property type="entry name" value="DUF3293"/>
    <property type="match status" value="1"/>
</dbReference>
<dbReference type="InterPro" id="IPR021710">
    <property type="entry name" value="DUF3293"/>
</dbReference>